<feature type="non-terminal residue" evidence="1">
    <location>
        <position position="338"/>
    </location>
</feature>
<dbReference type="Pfam" id="PF08284">
    <property type="entry name" value="RVP_2"/>
    <property type="match status" value="1"/>
</dbReference>
<keyword evidence="2" id="KW-1185">Reference proteome</keyword>
<dbReference type="EMBL" id="KV722352">
    <property type="protein sequence ID" value="OCH93667.1"/>
    <property type="molecule type" value="Genomic_DNA"/>
</dbReference>
<dbReference type="OrthoDB" id="1750432at2759"/>
<dbReference type="InterPro" id="IPR021109">
    <property type="entry name" value="Peptidase_aspartic_dom_sf"/>
</dbReference>
<sequence length="338" mass="38184">MGDVISIEPVDMLNEMFPWPVHAQMHGMHQAEARFVLLERTPNNVAILDRYLMFWLTIPVRLLTKSTFDLGGWWYRHASRVISENEETADDLLLSIGLNAVSVSKSKDFEGLPALQRNASSPRDFKRLIPKPVVVVVDINGHPARALLDSGSLSDFMSTKLAHQLGVKTFELEKALPVHLAVQGSRAKVNVGCKAEIKYQSIKELRYFDIMNLLNYDLILGTPFWFQHQISVGLNPTSVMVGNPVSLPIEGKSVRVLESRAADIFEDELEHARQFLRDYAAPICVSSSDSPLPPLRVINHTIPLIDKDKIYHWRPSKCPDALRPAWVEKRDAYLKTGR</sequence>
<gene>
    <name evidence="1" type="ORF">OBBRIDRAFT_749080</name>
</gene>
<protein>
    <submittedName>
        <fullName evidence="1">Uncharacterized protein</fullName>
    </submittedName>
</protein>
<dbReference type="Proteomes" id="UP000250043">
    <property type="component" value="Unassembled WGS sequence"/>
</dbReference>
<dbReference type="AlphaFoldDB" id="A0A8E2J5D1"/>
<name>A0A8E2J5D1_9APHY</name>
<accession>A0A8E2J5D1</accession>
<evidence type="ECO:0000313" key="2">
    <source>
        <dbReference type="Proteomes" id="UP000250043"/>
    </source>
</evidence>
<dbReference type="SUPFAM" id="SSF50630">
    <property type="entry name" value="Acid proteases"/>
    <property type="match status" value="1"/>
</dbReference>
<organism evidence="1 2">
    <name type="scientific">Obba rivulosa</name>
    <dbReference type="NCBI Taxonomy" id="1052685"/>
    <lineage>
        <taxon>Eukaryota</taxon>
        <taxon>Fungi</taxon>
        <taxon>Dikarya</taxon>
        <taxon>Basidiomycota</taxon>
        <taxon>Agaricomycotina</taxon>
        <taxon>Agaricomycetes</taxon>
        <taxon>Polyporales</taxon>
        <taxon>Gelatoporiaceae</taxon>
        <taxon>Obba</taxon>
    </lineage>
</organism>
<dbReference type="CDD" id="cd00303">
    <property type="entry name" value="retropepsin_like"/>
    <property type="match status" value="1"/>
</dbReference>
<reference evidence="1 2" key="1">
    <citation type="submission" date="2016-07" db="EMBL/GenBank/DDBJ databases">
        <title>Draft genome of the white-rot fungus Obba rivulosa 3A-2.</title>
        <authorList>
            <consortium name="DOE Joint Genome Institute"/>
            <person name="Miettinen O."/>
            <person name="Riley R."/>
            <person name="Acob R."/>
            <person name="Barry K."/>
            <person name="Cullen D."/>
            <person name="De Vries R."/>
            <person name="Hainaut M."/>
            <person name="Hatakka A."/>
            <person name="Henrissat B."/>
            <person name="Hilden K."/>
            <person name="Kuo R."/>
            <person name="Labutti K."/>
            <person name="Lipzen A."/>
            <person name="Makela M.R."/>
            <person name="Sandor L."/>
            <person name="Spatafora J.W."/>
            <person name="Grigoriev I.V."/>
            <person name="Hibbett D.S."/>
        </authorList>
    </citation>
    <scope>NUCLEOTIDE SEQUENCE [LARGE SCALE GENOMIC DNA]</scope>
    <source>
        <strain evidence="1 2">3A-2</strain>
    </source>
</reference>
<proteinExistence type="predicted"/>
<evidence type="ECO:0000313" key="1">
    <source>
        <dbReference type="EMBL" id="OCH93667.1"/>
    </source>
</evidence>
<dbReference type="Gene3D" id="2.40.70.10">
    <property type="entry name" value="Acid Proteases"/>
    <property type="match status" value="1"/>
</dbReference>